<keyword evidence="5 12" id="KW-0812">Transmembrane</keyword>
<evidence type="ECO:0000256" key="4">
    <source>
        <dbReference type="ARBA" id="ARBA00022475"/>
    </source>
</evidence>
<evidence type="ECO:0000256" key="7">
    <source>
        <dbReference type="ARBA" id="ARBA00023053"/>
    </source>
</evidence>
<dbReference type="GO" id="GO:0006814">
    <property type="term" value="P:sodium ion transport"/>
    <property type="evidence" value="ECO:0007669"/>
    <property type="project" value="UniProtKB-KW"/>
</dbReference>
<organism evidence="13 14">
    <name type="scientific">Drosophila lebanonensis</name>
    <name type="common">Fruit fly</name>
    <name type="synonym">Scaptodrosophila lebanonensis</name>
    <dbReference type="NCBI Taxonomy" id="7225"/>
    <lineage>
        <taxon>Eukaryota</taxon>
        <taxon>Metazoa</taxon>
        <taxon>Ecdysozoa</taxon>
        <taxon>Arthropoda</taxon>
        <taxon>Hexapoda</taxon>
        <taxon>Insecta</taxon>
        <taxon>Pterygota</taxon>
        <taxon>Neoptera</taxon>
        <taxon>Endopterygota</taxon>
        <taxon>Diptera</taxon>
        <taxon>Brachycera</taxon>
        <taxon>Muscomorpha</taxon>
        <taxon>Ephydroidea</taxon>
        <taxon>Drosophilidae</taxon>
        <taxon>Scaptodrosophila</taxon>
    </lineage>
</organism>
<feature type="transmembrane region" description="Helical" evidence="12">
    <location>
        <begin position="442"/>
        <end position="459"/>
    </location>
</feature>
<dbReference type="InterPro" id="IPR038377">
    <property type="entry name" value="Na/Glc_symporter_sf"/>
</dbReference>
<dbReference type="InterPro" id="IPR051163">
    <property type="entry name" value="Sodium:Solute_Symporter_SSF"/>
</dbReference>
<dbReference type="PANTHER" id="PTHR42985">
    <property type="entry name" value="SODIUM-COUPLED MONOCARBOXYLATE TRANSPORTER"/>
    <property type="match status" value="1"/>
</dbReference>
<evidence type="ECO:0000256" key="2">
    <source>
        <dbReference type="ARBA" id="ARBA00006434"/>
    </source>
</evidence>
<dbReference type="AlphaFoldDB" id="A0A6J2TJS2"/>
<feature type="transmembrane region" description="Helical" evidence="12">
    <location>
        <begin position="516"/>
        <end position="541"/>
    </location>
</feature>
<evidence type="ECO:0000256" key="6">
    <source>
        <dbReference type="ARBA" id="ARBA00022989"/>
    </source>
</evidence>
<feature type="transmembrane region" description="Helical" evidence="12">
    <location>
        <begin position="336"/>
        <end position="361"/>
    </location>
</feature>
<sequence length="597" mass="65822">MAVGSFDGWDAVVLASILIISALIGIYYRYTGGKQKTTKEYLMADQSMTTFPVSFSLMASFMSAITLMGVSSEAYQFGTMFCVINISYLLSTPIAAYMFLPVFYRMRTTSVYEYLERRFGHATRLAASIAFTLQMVLYMAIALYAPALALEAVTGINKTTAILVIGLVCTFYSTLGGLKAVLITDVFQSFLMFAGIYAVITVSAIKAGGLGAIWQVALERGRVELWDFSIDPTVRHTWWSLIIGGMVTYLSLYGVNQTQVQRLLSVRNLKGAQSALWWNLPILCTLSFSTIFSGLAMFHYYRNCDPMLEGRIKSGDQLMPLFAVDTMGQYPGLCGLFVSGIFSASLSTISSAVTSLSAVTLEDYLKPLYKTFFKSALVDSKSTFPTKIVACIYGLLCIALAFGAGSLGGVLQASLTIFGVVGGPLLGIFTMGIFTTRTNQRGVLLGFMLGLLFSFWIGFGGPKPKPPILDLSTAGCSLNNSTGSSSEPFIEVLRGFTESPPLVPEPHFFWLYRLSYMWSCVLGFLITSSCGYCFSILLAYFKCADNSQIYLDRQQKLLDYDLFAPPLSRRFQNIHRKQQLQQQGVQDEMLVKLRDTL</sequence>
<dbReference type="PROSITE" id="PS50283">
    <property type="entry name" value="NA_SOLUT_SYMP_3"/>
    <property type="match status" value="1"/>
</dbReference>
<feature type="transmembrane region" description="Helical" evidence="12">
    <location>
        <begin position="410"/>
        <end position="435"/>
    </location>
</feature>
<evidence type="ECO:0000256" key="8">
    <source>
        <dbReference type="ARBA" id="ARBA00023065"/>
    </source>
</evidence>
<keyword evidence="6 12" id="KW-1133">Transmembrane helix</keyword>
<proteinExistence type="inferred from homology"/>
<evidence type="ECO:0000313" key="14">
    <source>
        <dbReference type="RefSeq" id="XP_030375715.1"/>
    </source>
</evidence>
<evidence type="ECO:0000256" key="3">
    <source>
        <dbReference type="ARBA" id="ARBA00022448"/>
    </source>
</evidence>
<feature type="transmembrane region" description="Helical" evidence="12">
    <location>
        <begin position="159"/>
        <end position="178"/>
    </location>
</feature>
<keyword evidence="13" id="KW-1185">Reference proteome</keyword>
<feature type="transmembrane region" description="Helical" evidence="12">
    <location>
        <begin position="237"/>
        <end position="255"/>
    </location>
</feature>
<dbReference type="OrthoDB" id="6132759at2759"/>
<keyword evidence="4" id="KW-1003">Cell membrane</keyword>
<feature type="transmembrane region" description="Helical" evidence="12">
    <location>
        <begin position="276"/>
        <end position="301"/>
    </location>
</feature>
<protein>
    <submittedName>
        <fullName evidence="14">Sodium-dependent multivitamin transporter</fullName>
    </submittedName>
</protein>
<feature type="transmembrane region" description="Helical" evidence="12">
    <location>
        <begin position="12"/>
        <end position="30"/>
    </location>
</feature>
<evidence type="ECO:0000256" key="12">
    <source>
        <dbReference type="SAM" id="Phobius"/>
    </source>
</evidence>
<dbReference type="Proteomes" id="UP000504634">
    <property type="component" value="Unplaced"/>
</dbReference>
<keyword evidence="8" id="KW-0406">Ion transport</keyword>
<comment type="similarity">
    <text evidence="2 11">Belongs to the sodium:solute symporter (SSF) (TC 2.A.21) family.</text>
</comment>
<dbReference type="RefSeq" id="XP_030375715.1">
    <property type="nucleotide sequence ID" value="XM_030519855.1"/>
</dbReference>
<feature type="transmembrane region" description="Helical" evidence="12">
    <location>
        <begin position="190"/>
        <end position="217"/>
    </location>
</feature>
<dbReference type="NCBIfam" id="TIGR00813">
    <property type="entry name" value="sss"/>
    <property type="match status" value="1"/>
</dbReference>
<feature type="transmembrane region" description="Helical" evidence="12">
    <location>
        <begin position="51"/>
        <end position="71"/>
    </location>
</feature>
<reference evidence="14" key="1">
    <citation type="submission" date="2025-08" db="UniProtKB">
        <authorList>
            <consortium name="RefSeq"/>
        </authorList>
    </citation>
    <scope>IDENTIFICATION</scope>
    <source>
        <strain evidence="14">11010-0011.00</strain>
        <tissue evidence="14">Whole body</tissue>
    </source>
</reference>
<evidence type="ECO:0000313" key="13">
    <source>
        <dbReference type="Proteomes" id="UP000504634"/>
    </source>
</evidence>
<dbReference type="GeneID" id="115624988"/>
<evidence type="ECO:0000256" key="11">
    <source>
        <dbReference type="RuleBase" id="RU362091"/>
    </source>
</evidence>
<accession>A0A6J2TJS2</accession>
<dbReference type="GO" id="GO:0015293">
    <property type="term" value="F:symporter activity"/>
    <property type="evidence" value="ECO:0007669"/>
    <property type="project" value="TreeGrafter"/>
</dbReference>
<feature type="transmembrane region" description="Helical" evidence="12">
    <location>
        <begin position="125"/>
        <end position="147"/>
    </location>
</feature>
<gene>
    <name evidence="14" type="primary">LOC115624988</name>
</gene>
<evidence type="ECO:0000256" key="10">
    <source>
        <dbReference type="ARBA" id="ARBA00023201"/>
    </source>
</evidence>
<dbReference type="GO" id="GO:0005886">
    <property type="term" value="C:plasma membrane"/>
    <property type="evidence" value="ECO:0007669"/>
    <property type="project" value="UniProtKB-SubCell"/>
</dbReference>
<dbReference type="Pfam" id="PF00474">
    <property type="entry name" value="SSF"/>
    <property type="match status" value="1"/>
</dbReference>
<keyword evidence="3" id="KW-0813">Transport</keyword>
<evidence type="ECO:0000256" key="5">
    <source>
        <dbReference type="ARBA" id="ARBA00022692"/>
    </source>
</evidence>
<name>A0A6J2TJS2_DROLE</name>
<dbReference type="CDD" id="cd11492">
    <property type="entry name" value="SLC5sbd_NIS-SMVT"/>
    <property type="match status" value="1"/>
</dbReference>
<keyword evidence="9 12" id="KW-0472">Membrane</keyword>
<dbReference type="Gene3D" id="1.20.1730.10">
    <property type="entry name" value="Sodium/glucose cotransporter"/>
    <property type="match status" value="1"/>
</dbReference>
<evidence type="ECO:0000256" key="1">
    <source>
        <dbReference type="ARBA" id="ARBA00004651"/>
    </source>
</evidence>
<comment type="subcellular location">
    <subcellularLocation>
        <location evidence="1">Cell membrane</location>
        <topology evidence="1">Multi-pass membrane protein</topology>
    </subcellularLocation>
</comment>
<dbReference type="InterPro" id="IPR001734">
    <property type="entry name" value="Na/solute_symporter"/>
</dbReference>
<evidence type="ECO:0000256" key="9">
    <source>
        <dbReference type="ARBA" id="ARBA00023136"/>
    </source>
</evidence>
<feature type="transmembrane region" description="Helical" evidence="12">
    <location>
        <begin position="77"/>
        <end position="104"/>
    </location>
</feature>
<dbReference type="PANTHER" id="PTHR42985:SF40">
    <property type="entry name" value="LD47995P-RELATED"/>
    <property type="match status" value="1"/>
</dbReference>
<feature type="transmembrane region" description="Helical" evidence="12">
    <location>
        <begin position="382"/>
        <end position="404"/>
    </location>
</feature>
<keyword evidence="7" id="KW-0915">Sodium</keyword>
<keyword evidence="10" id="KW-0739">Sodium transport</keyword>